<feature type="region of interest" description="Disordered" evidence="9">
    <location>
        <begin position="167"/>
        <end position="232"/>
    </location>
</feature>
<keyword evidence="6 10" id="KW-0472">Membrane</keyword>
<evidence type="ECO:0000256" key="3">
    <source>
        <dbReference type="ARBA" id="ARBA00022729"/>
    </source>
</evidence>
<gene>
    <name evidence="11" type="ORF">AMORRO_LOCUS13247</name>
</gene>
<comment type="function">
    <text evidence="7">Is probably involved in a pathway contributing to genomic integrity.</text>
</comment>
<comment type="caution">
    <text evidence="11">The sequence shown here is derived from an EMBL/GenBank/DDBJ whole genome shotgun (WGS) entry which is preliminary data.</text>
</comment>
<keyword evidence="12" id="KW-1185">Reference proteome</keyword>
<dbReference type="Pfam" id="PF03896">
    <property type="entry name" value="TRAP_alpha"/>
    <property type="match status" value="1"/>
</dbReference>
<dbReference type="PANTHER" id="PTHR12924:SF0">
    <property type="entry name" value="TRANSLOCON-ASSOCIATED PROTEIN SUBUNIT ALPHA"/>
    <property type="match status" value="1"/>
</dbReference>
<evidence type="ECO:0000256" key="9">
    <source>
        <dbReference type="SAM" id="MobiDB-lite"/>
    </source>
</evidence>
<evidence type="ECO:0000313" key="12">
    <source>
        <dbReference type="Proteomes" id="UP000789342"/>
    </source>
</evidence>
<dbReference type="PANTHER" id="PTHR12924">
    <property type="entry name" value="TRANSLOCON-ASSOCIATED PROTEIN, ALPHA SUBUNIT"/>
    <property type="match status" value="1"/>
</dbReference>
<keyword evidence="4" id="KW-0256">Endoplasmic reticulum</keyword>
<feature type="non-terminal residue" evidence="11">
    <location>
        <position position="1"/>
    </location>
</feature>
<feature type="compositionally biased region" description="Basic residues" evidence="9">
    <location>
        <begin position="167"/>
        <end position="176"/>
    </location>
</feature>
<name>A0A9N9NBW4_9GLOM</name>
<reference evidence="11" key="1">
    <citation type="submission" date="2021-06" db="EMBL/GenBank/DDBJ databases">
        <authorList>
            <person name="Kallberg Y."/>
            <person name="Tangrot J."/>
            <person name="Rosling A."/>
        </authorList>
    </citation>
    <scope>NUCLEOTIDE SEQUENCE</scope>
    <source>
        <strain evidence="11">CL551</strain>
    </source>
</reference>
<proteinExistence type="inferred from homology"/>
<evidence type="ECO:0000256" key="4">
    <source>
        <dbReference type="ARBA" id="ARBA00022824"/>
    </source>
</evidence>
<dbReference type="Proteomes" id="UP000789342">
    <property type="component" value="Unassembled WGS sequence"/>
</dbReference>
<organism evidence="11 12">
    <name type="scientific">Acaulospora morrowiae</name>
    <dbReference type="NCBI Taxonomy" id="94023"/>
    <lineage>
        <taxon>Eukaryota</taxon>
        <taxon>Fungi</taxon>
        <taxon>Fungi incertae sedis</taxon>
        <taxon>Mucoromycota</taxon>
        <taxon>Glomeromycotina</taxon>
        <taxon>Glomeromycetes</taxon>
        <taxon>Diversisporales</taxon>
        <taxon>Acaulosporaceae</taxon>
        <taxon>Acaulospora</taxon>
    </lineage>
</organism>
<dbReference type="GO" id="GO:0005789">
    <property type="term" value="C:endoplasmic reticulum membrane"/>
    <property type="evidence" value="ECO:0007669"/>
    <property type="project" value="UniProtKB-SubCell"/>
</dbReference>
<evidence type="ECO:0000256" key="5">
    <source>
        <dbReference type="ARBA" id="ARBA00022989"/>
    </source>
</evidence>
<evidence type="ECO:0000313" key="11">
    <source>
        <dbReference type="EMBL" id="CAG8719583.1"/>
    </source>
</evidence>
<protein>
    <submittedName>
        <fullName evidence="11">12723_t:CDS:1</fullName>
    </submittedName>
</protein>
<comment type="subcellular location">
    <subcellularLocation>
        <location evidence="1">Endoplasmic reticulum membrane</location>
        <topology evidence="1">Single-pass type I membrane protein</topology>
    </subcellularLocation>
</comment>
<keyword evidence="5 10" id="KW-1133">Transmembrane helix</keyword>
<dbReference type="AlphaFoldDB" id="A0A9N9NBW4"/>
<evidence type="ECO:0000256" key="8">
    <source>
        <dbReference type="ARBA" id="ARBA00038311"/>
    </source>
</evidence>
<feature type="compositionally biased region" description="Basic and acidic residues" evidence="9">
    <location>
        <begin position="221"/>
        <end position="232"/>
    </location>
</feature>
<evidence type="ECO:0000256" key="7">
    <source>
        <dbReference type="ARBA" id="ARBA00037565"/>
    </source>
</evidence>
<feature type="transmembrane region" description="Helical" evidence="10">
    <location>
        <begin position="141"/>
        <end position="164"/>
    </location>
</feature>
<evidence type="ECO:0000256" key="6">
    <source>
        <dbReference type="ARBA" id="ARBA00023136"/>
    </source>
</evidence>
<evidence type="ECO:0000256" key="1">
    <source>
        <dbReference type="ARBA" id="ARBA00004115"/>
    </source>
</evidence>
<keyword evidence="2 10" id="KW-0812">Transmembrane</keyword>
<dbReference type="OrthoDB" id="1926781at2759"/>
<accession>A0A9N9NBW4</accession>
<feature type="compositionally biased region" description="Basic and acidic residues" evidence="9">
    <location>
        <begin position="193"/>
        <end position="205"/>
    </location>
</feature>
<dbReference type="EMBL" id="CAJVPV010022020">
    <property type="protein sequence ID" value="CAG8719583.1"/>
    <property type="molecule type" value="Genomic_DNA"/>
</dbReference>
<sequence>FADAEPELYEQPETVDITGEITGNPFNHVINGQKNTIKLTFDNKGESNYTVKLVGGVLVDKDRPNDIYRNLTSYQYSTPAPAMDHVEVKYTFYSEFPTQDLGLILFVFFVDEEKRQFRGVGFNETVTVVEPEQSLFDLQVLFLYLILSAIFFGIGYLIFQAFFGGARSKKGKRRPPVSRPEDSTTGTSSSSDVKYDESWIPEHHLRPNSGRNNSRIKKKTEKVEKVEPKKDE</sequence>
<keyword evidence="3" id="KW-0732">Signal</keyword>
<evidence type="ECO:0000256" key="2">
    <source>
        <dbReference type="ARBA" id="ARBA00022692"/>
    </source>
</evidence>
<dbReference type="InterPro" id="IPR005595">
    <property type="entry name" value="TRAP_alpha"/>
</dbReference>
<comment type="similarity">
    <text evidence="8">Belongs to the IRC22 family.</text>
</comment>
<evidence type="ECO:0000256" key="10">
    <source>
        <dbReference type="SAM" id="Phobius"/>
    </source>
</evidence>